<dbReference type="AlphaFoldDB" id="A0A037ZJA2"/>
<dbReference type="InterPro" id="IPR029060">
    <property type="entry name" value="PIN-like_dom_sf"/>
</dbReference>
<proteinExistence type="predicted"/>
<evidence type="ECO:0000313" key="2">
    <source>
        <dbReference type="EMBL" id="KAJ55637.1"/>
    </source>
</evidence>
<protein>
    <recommendedName>
        <fullName evidence="1">PIN domain-containing protein</fullName>
    </recommendedName>
</protein>
<reference evidence="2 3" key="1">
    <citation type="submission" date="2014-03" db="EMBL/GenBank/DDBJ databases">
        <title>Draft Genome Sequence of Actibacterium mucosum KCTC 23349, a Marine Alphaproteobacterium with Complex Ionic Requirements Isolated from Mediterranean Seawater at Malvarrosa Beach, Valencia, Spain.</title>
        <authorList>
            <person name="Arahal D.R."/>
            <person name="Shao Z."/>
            <person name="Lai Q."/>
            <person name="Pujalte M.J."/>
        </authorList>
    </citation>
    <scope>NUCLEOTIDE SEQUENCE [LARGE SCALE GENOMIC DNA]</scope>
    <source>
        <strain evidence="2 3">KCTC 23349</strain>
    </source>
</reference>
<keyword evidence="3" id="KW-1185">Reference proteome</keyword>
<organism evidence="2 3">
    <name type="scientific">Actibacterium mucosum KCTC 23349</name>
    <dbReference type="NCBI Taxonomy" id="1454373"/>
    <lineage>
        <taxon>Bacteria</taxon>
        <taxon>Pseudomonadati</taxon>
        <taxon>Pseudomonadota</taxon>
        <taxon>Alphaproteobacteria</taxon>
        <taxon>Rhodobacterales</taxon>
        <taxon>Roseobacteraceae</taxon>
        <taxon>Actibacterium</taxon>
    </lineage>
</organism>
<dbReference type="SUPFAM" id="SSF88723">
    <property type="entry name" value="PIN domain-like"/>
    <property type="match status" value="1"/>
</dbReference>
<feature type="domain" description="PIN" evidence="1">
    <location>
        <begin position="2"/>
        <end position="108"/>
    </location>
</feature>
<dbReference type="EMBL" id="JFKE01000004">
    <property type="protein sequence ID" value="KAJ55637.1"/>
    <property type="molecule type" value="Genomic_DNA"/>
</dbReference>
<dbReference type="RefSeq" id="WP_035259512.1">
    <property type="nucleotide sequence ID" value="NZ_JFKE01000004.1"/>
</dbReference>
<evidence type="ECO:0000259" key="1">
    <source>
        <dbReference type="Pfam" id="PF13470"/>
    </source>
</evidence>
<comment type="caution">
    <text evidence="2">The sequence shown here is derived from an EMBL/GenBank/DDBJ whole genome shotgun (WGS) entry which is preliminary data.</text>
</comment>
<dbReference type="STRING" id="1454373.ACMU_13175"/>
<dbReference type="Proteomes" id="UP000026249">
    <property type="component" value="Unassembled WGS sequence"/>
</dbReference>
<dbReference type="Pfam" id="PF13470">
    <property type="entry name" value="PIN_3"/>
    <property type="match status" value="1"/>
</dbReference>
<accession>A0A037ZJA2</accession>
<dbReference type="OrthoDB" id="211933at2"/>
<dbReference type="NCBIfam" id="NF046100">
    <property type="entry name" value="RSP_2648_fam_PIN"/>
    <property type="match status" value="1"/>
</dbReference>
<evidence type="ECO:0000313" key="3">
    <source>
        <dbReference type="Proteomes" id="UP000026249"/>
    </source>
</evidence>
<name>A0A037ZJA2_9RHOB</name>
<dbReference type="InterPro" id="IPR002716">
    <property type="entry name" value="PIN_dom"/>
</dbReference>
<gene>
    <name evidence="2" type="ORF">ACMU_13175</name>
</gene>
<sequence length="179" mass="19694">MKVVLDACVLYPTVLREILIGLAREGLYQPLWSPRILEEWARAARKLGDTGEMQARAEIALLRANWPRAEVHPKAADEARLYLPDPNDVHVLAAAIAGSADALLTFNARDFPRGTLADEGVTLLGPDAWIMDLWHAHPDTVENTARNVHATAQDMAGEEIALRALLKRARLPRLGKALA</sequence>